<keyword evidence="3" id="KW-1185">Reference proteome</keyword>
<organism evidence="2 3">
    <name type="scientific">Georgenia daeguensis</name>
    <dbReference type="NCBI Taxonomy" id="908355"/>
    <lineage>
        <taxon>Bacteria</taxon>
        <taxon>Bacillati</taxon>
        <taxon>Actinomycetota</taxon>
        <taxon>Actinomycetes</taxon>
        <taxon>Micrococcales</taxon>
        <taxon>Bogoriellaceae</taxon>
        <taxon>Georgenia</taxon>
    </lineage>
</organism>
<dbReference type="EMBL" id="BAABBA010000019">
    <property type="protein sequence ID" value="GAA4288918.1"/>
    <property type="molecule type" value="Genomic_DNA"/>
</dbReference>
<protein>
    <submittedName>
        <fullName evidence="2">Uncharacterized protein</fullName>
    </submittedName>
</protein>
<name>A0ABP8EY79_9MICO</name>
<dbReference type="RefSeq" id="WP_345043493.1">
    <property type="nucleotide sequence ID" value="NZ_BAABBA010000019.1"/>
</dbReference>
<evidence type="ECO:0000256" key="1">
    <source>
        <dbReference type="SAM" id="MobiDB-lite"/>
    </source>
</evidence>
<evidence type="ECO:0000313" key="3">
    <source>
        <dbReference type="Proteomes" id="UP001499841"/>
    </source>
</evidence>
<gene>
    <name evidence="2" type="ORF">GCM10022262_32780</name>
</gene>
<feature type="region of interest" description="Disordered" evidence="1">
    <location>
        <begin position="138"/>
        <end position="161"/>
    </location>
</feature>
<sequence>MSFELQFRYRRRWVRWLVAGILVLALSAGGLTWLHGQRDGNAAPSPAPITATAPTPTPTVGRVANGCLGGSAITAHTVLTALQQAELDDVGAAEFAATVYRWLGSDESLPPADEVPVVLGAITAPDATETVAGMADRVEEPGLTDERQGPPSSTEGGGYYIESSSGDEVVVSVLLTIPDMKDQAGNVMATATTFTLDRSSGEWQLKDNSADRRISDLKEIAQPFSGGC</sequence>
<comment type="caution">
    <text evidence="2">The sequence shown here is derived from an EMBL/GenBank/DDBJ whole genome shotgun (WGS) entry which is preliminary data.</text>
</comment>
<feature type="compositionally biased region" description="Basic and acidic residues" evidence="1">
    <location>
        <begin position="138"/>
        <end position="148"/>
    </location>
</feature>
<dbReference type="Proteomes" id="UP001499841">
    <property type="component" value="Unassembled WGS sequence"/>
</dbReference>
<evidence type="ECO:0000313" key="2">
    <source>
        <dbReference type="EMBL" id="GAA4288918.1"/>
    </source>
</evidence>
<proteinExistence type="predicted"/>
<reference evidence="3" key="1">
    <citation type="journal article" date="2019" name="Int. J. Syst. Evol. Microbiol.">
        <title>The Global Catalogue of Microorganisms (GCM) 10K type strain sequencing project: providing services to taxonomists for standard genome sequencing and annotation.</title>
        <authorList>
            <consortium name="The Broad Institute Genomics Platform"/>
            <consortium name="The Broad Institute Genome Sequencing Center for Infectious Disease"/>
            <person name="Wu L."/>
            <person name="Ma J."/>
        </authorList>
    </citation>
    <scope>NUCLEOTIDE SEQUENCE [LARGE SCALE GENOMIC DNA]</scope>
    <source>
        <strain evidence="3">JCM 17459</strain>
    </source>
</reference>
<accession>A0ABP8EY79</accession>